<dbReference type="EMBL" id="JAEPRD010000171">
    <property type="protein sequence ID" value="KAG2195422.1"/>
    <property type="molecule type" value="Genomic_DNA"/>
</dbReference>
<evidence type="ECO:0000259" key="15">
    <source>
        <dbReference type="Pfam" id="PF00288"/>
    </source>
</evidence>
<dbReference type="NCBIfam" id="TIGR00191">
    <property type="entry name" value="thrB"/>
    <property type="match status" value="1"/>
</dbReference>
<dbReference type="Pfam" id="PF00288">
    <property type="entry name" value="GHMP_kinases_N"/>
    <property type="match status" value="1"/>
</dbReference>
<dbReference type="InterPro" id="IPR014721">
    <property type="entry name" value="Ribsml_uS5_D2-typ_fold_subgr"/>
</dbReference>
<evidence type="ECO:0000256" key="11">
    <source>
        <dbReference type="ARBA" id="ARBA00049913"/>
    </source>
</evidence>
<dbReference type="InterPro" id="IPR006203">
    <property type="entry name" value="GHMP_knse_ATP-bd_CS"/>
</dbReference>
<evidence type="ECO:0000256" key="7">
    <source>
        <dbReference type="ARBA" id="ARBA00022697"/>
    </source>
</evidence>
<dbReference type="InterPro" id="IPR020568">
    <property type="entry name" value="Ribosomal_Su5_D2-typ_SF"/>
</dbReference>
<evidence type="ECO:0000256" key="2">
    <source>
        <dbReference type="ARBA" id="ARBA00007370"/>
    </source>
</evidence>
<dbReference type="PROSITE" id="PS00627">
    <property type="entry name" value="GHMP_KINASES_ATP"/>
    <property type="match status" value="1"/>
</dbReference>
<dbReference type="Gene3D" id="3.30.70.890">
    <property type="entry name" value="GHMP kinase, C-terminal domain"/>
    <property type="match status" value="1"/>
</dbReference>
<evidence type="ECO:0000256" key="1">
    <source>
        <dbReference type="ARBA" id="ARBA00005015"/>
    </source>
</evidence>
<proteinExistence type="inferred from homology"/>
<dbReference type="EC" id="2.7.1.39" evidence="3"/>
<evidence type="ECO:0000256" key="8">
    <source>
        <dbReference type="ARBA" id="ARBA00022741"/>
    </source>
</evidence>
<keyword evidence="14" id="KW-0812">Transmembrane</keyword>
<dbReference type="PANTHER" id="PTHR20861">
    <property type="entry name" value="HOMOSERINE/4-DIPHOSPHOCYTIDYL-2-C-METHYL-D-ERYTHRITOL KINASE"/>
    <property type="match status" value="1"/>
</dbReference>
<dbReference type="FunFam" id="3.30.230.10:FF:000068">
    <property type="entry name" value="Homoserine kinase"/>
    <property type="match status" value="1"/>
</dbReference>
<keyword evidence="14" id="KW-0472">Membrane</keyword>
<keyword evidence="7" id="KW-0791">Threonine biosynthesis</keyword>
<keyword evidence="18" id="KW-1185">Reference proteome</keyword>
<evidence type="ECO:0000256" key="10">
    <source>
        <dbReference type="ARBA" id="ARBA00022840"/>
    </source>
</evidence>
<evidence type="ECO:0000256" key="3">
    <source>
        <dbReference type="ARBA" id="ARBA00012078"/>
    </source>
</evidence>
<comment type="pathway">
    <text evidence="1">Amino-acid biosynthesis; L-threonine biosynthesis; L-threonine from L-aspartate: step 4/5.</text>
</comment>
<keyword evidence="6" id="KW-0808">Transferase</keyword>
<feature type="domain" description="GHMP kinase N-terminal" evidence="15">
    <location>
        <begin position="65"/>
        <end position="149"/>
    </location>
</feature>
<dbReference type="Pfam" id="PF08544">
    <property type="entry name" value="GHMP_kinases_C"/>
    <property type="match status" value="1"/>
</dbReference>
<dbReference type="SUPFAM" id="SSF55060">
    <property type="entry name" value="GHMP Kinase, C-terminal domain"/>
    <property type="match status" value="1"/>
</dbReference>
<keyword evidence="14" id="KW-1133">Transmembrane helix</keyword>
<dbReference type="HAMAP" id="MF_00384">
    <property type="entry name" value="Homoser_kinase"/>
    <property type="match status" value="1"/>
</dbReference>
<evidence type="ECO:0000259" key="16">
    <source>
        <dbReference type="Pfam" id="PF08544"/>
    </source>
</evidence>
<comment type="caution">
    <text evidence="17">The sequence shown here is derived from an EMBL/GenBank/DDBJ whole genome shotgun (WGS) entry which is preliminary data.</text>
</comment>
<dbReference type="GO" id="GO:0009088">
    <property type="term" value="P:threonine biosynthetic process"/>
    <property type="evidence" value="ECO:0007669"/>
    <property type="project" value="UniProtKB-UniPathway"/>
</dbReference>
<dbReference type="UniPathway" id="UPA00050">
    <property type="reaction ID" value="UER00064"/>
</dbReference>
<name>A0A8H7QMK5_9FUNG</name>
<dbReference type="InterPro" id="IPR036554">
    <property type="entry name" value="GHMP_kinase_C_sf"/>
</dbReference>
<evidence type="ECO:0000256" key="13">
    <source>
        <dbReference type="SAM" id="MobiDB-lite"/>
    </source>
</evidence>
<evidence type="ECO:0000256" key="12">
    <source>
        <dbReference type="ARBA" id="ARBA00054121"/>
    </source>
</evidence>
<reference evidence="17" key="1">
    <citation type="submission" date="2020-12" db="EMBL/GenBank/DDBJ databases">
        <title>Metabolic potential, ecology and presence of endohyphal bacteria is reflected in genomic diversity of Mucoromycotina.</title>
        <authorList>
            <person name="Muszewska A."/>
            <person name="Okrasinska A."/>
            <person name="Steczkiewicz K."/>
            <person name="Drgas O."/>
            <person name="Orlowska M."/>
            <person name="Perlinska-Lenart U."/>
            <person name="Aleksandrzak-Piekarczyk T."/>
            <person name="Szatraj K."/>
            <person name="Zielenkiewicz U."/>
            <person name="Pilsyk S."/>
            <person name="Malc E."/>
            <person name="Mieczkowski P."/>
            <person name="Kruszewska J.S."/>
            <person name="Biernat P."/>
            <person name="Pawlowska J."/>
        </authorList>
    </citation>
    <scope>NUCLEOTIDE SEQUENCE</scope>
    <source>
        <strain evidence="17">WA0000017839</strain>
    </source>
</reference>
<feature type="region of interest" description="Disordered" evidence="13">
    <location>
        <begin position="540"/>
        <end position="580"/>
    </location>
</feature>
<keyword evidence="10" id="KW-0067">ATP-binding</keyword>
<evidence type="ECO:0000313" key="17">
    <source>
        <dbReference type="EMBL" id="KAG2195422.1"/>
    </source>
</evidence>
<feature type="transmembrane region" description="Helical" evidence="14">
    <location>
        <begin position="450"/>
        <end position="474"/>
    </location>
</feature>
<accession>A0A8H7QMK5</accession>
<evidence type="ECO:0000313" key="18">
    <source>
        <dbReference type="Proteomes" id="UP000603453"/>
    </source>
</evidence>
<comment type="catalytic activity">
    <reaction evidence="11">
        <text>L-homoserine + ATP = O-phospho-L-homoserine + ADP + H(+)</text>
        <dbReference type="Rhea" id="RHEA:13985"/>
        <dbReference type="ChEBI" id="CHEBI:15378"/>
        <dbReference type="ChEBI" id="CHEBI:30616"/>
        <dbReference type="ChEBI" id="CHEBI:57476"/>
        <dbReference type="ChEBI" id="CHEBI:57590"/>
        <dbReference type="ChEBI" id="CHEBI:456216"/>
        <dbReference type="EC" id="2.7.1.39"/>
    </reaction>
    <physiologicalReaction direction="left-to-right" evidence="11">
        <dbReference type="Rhea" id="RHEA:13986"/>
    </physiologicalReaction>
</comment>
<keyword evidence="8" id="KW-0547">Nucleotide-binding</keyword>
<keyword evidence="5" id="KW-0028">Amino-acid biosynthesis</keyword>
<dbReference type="PRINTS" id="PR00958">
    <property type="entry name" value="HOMSERKINASE"/>
</dbReference>
<evidence type="ECO:0000256" key="4">
    <source>
        <dbReference type="ARBA" id="ARBA00017858"/>
    </source>
</evidence>
<feature type="domain" description="GHMP kinase C-terminal" evidence="16">
    <location>
        <begin position="251"/>
        <end position="318"/>
    </location>
</feature>
<organism evidence="17 18">
    <name type="scientific">Mucor saturninus</name>
    <dbReference type="NCBI Taxonomy" id="64648"/>
    <lineage>
        <taxon>Eukaryota</taxon>
        <taxon>Fungi</taxon>
        <taxon>Fungi incertae sedis</taxon>
        <taxon>Mucoromycota</taxon>
        <taxon>Mucoromycotina</taxon>
        <taxon>Mucoromycetes</taxon>
        <taxon>Mucorales</taxon>
        <taxon>Mucorineae</taxon>
        <taxon>Mucoraceae</taxon>
        <taxon>Mucor</taxon>
    </lineage>
</organism>
<dbReference type="SUPFAM" id="SSF54211">
    <property type="entry name" value="Ribosomal protein S5 domain 2-like"/>
    <property type="match status" value="1"/>
</dbReference>
<keyword evidence="9" id="KW-0418">Kinase</keyword>
<dbReference type="InterPro" id="IPR013750">
    <property type="entry name" value="GHMP_kinase_C_dom"/>
</dbReference>
<dbReference type="InterPro" id="IPR000870">
    <property type="entry name" value="Homoserine_kinase"/>
</dbReference>
<dbReference type="GO" id="GO:0004413">
    <property type="term" value="F:homoserine kinase activity"/>
    <property type="evidence" value="ECO:0007669"/>
    <property type="project" value="UniProtKB-EC"/>
</dbReference>
<dbReference type="AlphaFoldDB" id="A0A8H7QMK5"/>
<evidence type="ECO:0000256" key="9">
    <source>
        <dbReference type="ARBA" id="ARBA00022777"/>
    </source>
</evidence>
<dbReference type="GO" id="GO:0005524">
    <property type="term" value="F:ATP binding"/>
    <property type="evidence" value="ECO:0007669"/>
    <property type="project" value="UniProtKB-KW"/>
</dbReference>
<dbReference type="OrthoDB" id="195231at2759"/>
<evidence type="ECO:0000256" key="6">
    <source>
        <dbReference type="ARBA" id="ARBA00022679"/>
    </source>
</evidence>
<protein>
    <recommendedName>
        <fullName evidence="4">Homoserine kinase</fullName>
        <ecNumber evidence="3">2.7.1.39</ecNumber>
    </recommendedName>
</protein>
<feature type="compositionally biased region" description="Low complexity" evidence="13">
    <location>
        <begin position="540"/>
        <end position="567"/>
    </location>
</feature>
<gene>
    <name evidence="17" type="ORF">INT47_002861</name>
</gene>
<dbReference type="Gene3D" id="3.30.230.10">
    <property type="match status" value="1"/>
</dbReference>
<dbReference type="InterPro" id="IPR006204">
    <property type="entry name" value="GHMP_kinase_N_dom"/>
</dbReference>
<dbReference type="Proteomes" id="UP000603453">
    <property type="component" value="Unassembled WGS sequence"/>
</dbReference>
<dbReference type="PANTHER" id="PTHR20861:SF1">
    <property type="entry name" value="HOMOSERINE KINASE"/>
    <property type="match status" value="1"/>
</dbReference>
<evidence type="ECO:0000256" key="14">
    <source>
        <dbReference type="SAM" id="Phobius"/>
    </source>
</evidence>
<sequence>MDTPRKFRIKSPCSTANIGPGFDVLGISLSLYLTIDVEVLKEGKAFEMTYSGEGAKDVPLTPEQNLITKTALYVLSANGISTLPQPLKIHVDNPIPLGRGLGSSGAAVVGGVLLGNALGQLKLSRDRLLDYCLMIERHPDNVAAALMGGFVASYLRELDPKDMEGVPASESLLEIALSQQVPQPPLGIGHYVNLGWAKEIKCIAIVPQFQVATAKARAVLPTQYERQDVVFNFQRLAVLTTALGQSPPNAELIYNAMQDKIHQPYRKTLIPGLPEILSTITYEKYDGLLGICLSGAGPTILALATKNFDDIAQAAMALFKEHGGFDCFYKVLDVVTDGSTCHLDLTRPDVTVPHIAQTTDLNAHPLFQLDRLVNSTTYTSYDAAGDAIQQTIIRDNCTEGTYCDLDGPFTCIDSKPLQSSCQQDRECLSNTCSYNDVCITGPDVFRKIKAWLWGVLGACVIIFVCFILGILWVLHRYQSRKEHEKISKFFGDNEEFAKYAMMNENDSASSFTEIDPNMPLTDGRNSVVYLTTPDYLKSQSLSNKKSSTTALNTQRSNNNSTSRFSTHTPPPLPRANTPDF</sequence>
<evidence type="ECO:0000256" key="5">
    <source>
        <dbReference type="ARBA" id="ARBA00022605"/>
    </source>
</evidence>
<comment type="similarity">
    <text evidence="2">Belongs to the GHMP kinase family. Homoserine kinase subfamily.</text>
</comment>
<comment type="function">
    <text evidence="12">Commits homoserine to the threonine biosynthesis pathway by catalyzing its O-phosphorylation.</text>
</comment>